<name>A0ABM0Z859_CAMSA</name>
<reference evidence="17" key="2">
    <citation type="submission" date="2025-08" db="UniProtKB">
        <authorList>
            <consortium name="RefSeq"/>
        </authorList>
    </citation>
    <scope>IDENTIFICATION</scope>
    <source>
        <tissue evidence="17">Leaf</tissue>
    </source>
</reference>
<feature type="region of interest" description="Disordered" evidence="13">
    <location>
        <begin position="1"/>
        <end position="28"/>
    </location>
</feature>
<reference evidence="16" key="1">
    <citation type="journal article" date="2014" name="Nat. Commun.">
        <title>The emerging biofuel crop Camelina sativa retains a highly undifferentiated hexaploid genome structure.</title>
        <authorList>
            <person name="Kagale S."/>
            <person name="Koh C."/>
            <person name="Nixon J."/>
            <person name="Bollina V."/>
            <person name="Clarke W.E."/>
            <person name="Tuteja R."/>
            <person name="Spillane C."/>
            <person name="Robinson S.J."/>
            <person name="Links M.G."/>
            <person name="Clarke C."/>
            <person name="Higgins E.E."/>
            <person name="Huebert T."/>
            <person name="Sharpe A.G."/>
            <person name="Parkin I.A."/>
        </authorList>
    </citation>
    <scope>NUCLEOTIDE SEQUENCE [LARGE SCALE GENOMIC DNA]</scope>
    <source>
        <strain evidence="16">cv. DH55</strain>
    </source>
</reference>
<evidence type="ECO:0000256" key="5">
    <source>
        <dbReference type="ARBA" id="ARBA00022692"/>
    </source>
</evidence>
<evidence type="ECO:0000313" key="17">
    <source>
        <dbReference type="RefSeq" id="XP_010511779.1"/>
    </source>
</evidence>
<keyword evidence="6" id="KW-0479">Metal-binding</keyword>
<keyword evidence="5 14" id="KW-0812">Transmembrane</keyword>
<feature type="transmembrane region" description="Helical" evidence="14">
    <location>
        <begin position="196"/>
        <end position="214"/>
    </location>
</feature>
<comment type="catalytic activity">
    <reaction evidence="1">
        <text>S-ubiquitinyl-[E2 ubiquitin-conjugating enzyme]-L-cysteine + [acceptor protein]-L-lysine = [E2 ubiquitin-conjugating enzyme]-L-cysteine + N(6)-ubiquitinyl-[acceptor protein]-L-lysine.</text>
        <dbReference type="EC" id="2.3.2.27"/>
    </reaction>
</comment>
<feature type="transmembrane region" description="Helical" evidence="14">
    <location>
        <begin position="221"/>
        <end position="241"/>
    </location>
</feature>
<feature type="domain" description="RING-type" evidence="15">
    <location>
        <begin position="298"/>
        <end position="339"/>
    </location>
</feature>
<dbReference type="Gene3D" id="3.30.40.10">
    <property type="entry name" value="Zinc/RING finger domain, C3HC4 (zinc finger)"/>
    <property type="match status" value="1"/>
</dbReference>
<evidence type="ECO:0000256" key="1">
    <source>
        <dbReference type="ARBA" id="ARBA00000900"/>
    </source>
</evidence>
<dbReference type="RefSeq" id="XP_010511779.1">
    <property type="nucleotide sequence ID" value="XM_010513477.2"/>
</dbReference>
<evidence type="ECO:0000256" key="4">
    <source>
        <dbReference type="ARBA" id="ARBA00022679"/>
    </source>
</evidence>
<evidence type="ECO:0000256" key="3">
    <source>
        <dbReference type="ARBA" id="ARBA00012483"/>
    </source>
</evidence>
<feature type="transmembrane region" description="Helical" evidence="14">
    <location>
        <begin position="167"/>
        <end position="184"/>
    </location>
</feature>
<evidence type="ECO:0000256" key="7">
    <source>
        <dbReference type="ARBA" id="ARBA00022771"/>
    </source>
</evidence>
<dbReference type="InterPro" id="IPR013083">
    <property type="entry name" value="Znf_RING/FYVE/PHD"/>
</dbReference>
<evidence type="ECO:0000256" key="9">
    <source>
        <dbReference type="ARBA" id="ARBA00022833"/>
    </source>
</evidence>
<feature type="transmembrane region" description="Helical" evidence="14">
    <location>
        <begin position="101"/>
        <end position="123"/>
    </location>
</feature>
<feature type="transmembrane region" description="Helical" evidence="14">
    <location>
        <begin position="72"/>
        <end position="95"/>
    </location>
</feature>
<evidence type="ECO:0000256" key="14">
    <source>
        <dbReference type="SAM" id="Phobius"/>
    </source>
</evidence>
<comment type="subcellular location">
    <subcellularLocation>
        <location evidence="2">Membrane</location>
        <topology evidence="2">Multi-pass membrane protein</topology>
    </subcellularLocation>
</comment>
<evidence type="ECO:0000256" key="11">
    <source>
        <dbReference type="ARBA" id="ARBA00023136"/>
    </source>
</evidence>
<evidence type="ECO:0000256" key="6">
    <source>
        <dbReference type="ARBA" id="ARBA00022723"/>
    </source>
</evidence>
<evidence type="ECO:0000259" key="15">
    <source>
        <dbReference type="PROSITE" id="PS50089"/>
    </source>
</evidence>
<keyword evidence="9" id="KW-0862">Zinc</keyword>
<evidence type="ECO:0000256" key="8">
    <source>
        <dbReference type="ARBA" id="ARBA00022786"/>
    </source>
</evidence>
<evidence type="ECO:0000256" key="10">
    <source>
        <dbReference type="ARBA" id="ARBA00022989"/>
    </source>
</evidence>
<keyword evidence="7 12" id="KW-0863">Zinc-finger</keyword>
<evidence type="ECO:0000256" key="13">
    <source>
        <dbReference type="SAM" id="MobiDB-lite"/>
    </source>
</evidence>
<dbReference type="PANTHER" id="PTHR45977:SF11">
    <property type="entry name" value="E3 UBIQUITIN PROTEIN LIGASE RIE1"/>
    <property type="match status" value="1"/>
</dbReference>
<organism evidence="16 17">
    <name type="scientific">Camelina sativa</name>
    <name type="common">False flax</name>
    <name type="synonym">Myagrum sativum</name>
    <dbReference type="NCBI Taxonomy" id="90675"/>
    <lineage>
        <taxon>Eukaryota</taxon>
        <taxon>Viridiplantae</taxon>
        <taxon>Streptophyta</taxon>
        <taxon>Embryophyta</taxon>
        <taxon>Tracheophyta</taxon>
        <taxon>Spermatophyta</taxon>
        <taxon>Magnoliopsida</taxon>
        <taxon>eudicotyledons</taxon>
        <taxon>Gunneridae</taxon>
        <taxon>Pentapetalae</taxon>
        <taxon>rosids</taxon>
        <taxon>malvids</taxon>
        <taxon>Brassicales</taxon>
        <taxon>Brassicaceae</taxon>
        <taxon>Camelineae</taxon>
        <taxon>Camelina</taxon>
    </lineage>
</organism>
<evidence type="ECO:0000256" key="2">
    <source>
        <dbReference type="ARBA" id="ARBA00004141"/>
    </source>
</evidence>
<keyword evidence="16" id="KW-1185">Reference proteome</keyword>
<keyword evidence="11 14" id="KW-0472">Membrane</keyword>
<dbReference type="SUPFAM" id="SSF57850">
    <property type="entry name" value="RING/U-box"/>
    <property type="match status" value="1"/>
</dbReference>
<dbReference type="PANTHER" id="PTHR45977">
    <property type="entry name" value="TARGET OF ERK KINASE MPK-1"/>
    <property type="match status" value="1"/>
</dbReference>
<keyword evidence="4" id="KW-0808">Transferase</keyword>
<accession>A0ABM0Z859</accession>
<gene>
    <name evidence="17" type="primary">LOC104787829</name>
</gene>
<dbReference type="InterPro" id="IPR001841">
    <property type="entry name" value="Znf_RING"/>
</dbReference>
<proteinExistence type="predicted"/>
<protein>
    <recommendedName>
        <fullName evidence="3">RING-type E3 ubiquitin transferase</fullName>
        <ecNumber evidence="3">2.3.2.27</ecNumber>
    </recommendedName>
</protein>
<dbReference type="PROSITE" id="PS50089">
    <property type="entry name" value="ZF_RING_2"/>
    <property type="match status" value="1"/>
</dbReference>
<evidence type="ECO:0000313" key="16">
    <source>
        <dbReference type="Proteomes" id="UP000694864"/>
    </source>
</evidence>
<keyword evidence="8" id="KW-0833">Ubl conjugation pathway</keyword>
<sequence>MSSSPHSPTGSDSSAPLLRSRQSSSPRRQPVITVLLNRASGRRGGGASMVVRETAAQELEERRADWGYSKPVVALDMLWNTAFVVVAVAMLLVFRDEKPNVPIRIWICGYAIQCLVHVVLVWLEFRKRNARGRAGDLEAAAQQATNQDSEDEDSDESIVSTKTCESMNTIISFVWWIVGFYWLVSGGEILLENASHLYWLTFVFLAFDVFFAIFCVVLACLIGIALCCCLPCIIALLYAVAGQEGASEADLSILPKYRFQRMNNDEKESDGGGKMIPVEAGGENLGNERVLLSEDADCCICLSSYEDGAELVSLPCNHHFHSTCIAKWLKMNATCPLCKFNILKGNEQE</sequence>
<evidence type="ECO:0000256" key="12">
    <source>
        <dbReference type="PROSITE-ProRule" id="PRU00175"/>
    </source>
</evidence>
<dbReference type="EC" id="2.3.2.27" evidence="3"/>
<keyword evidence="10 14" id="KW-1133">Transmembrane helix</keyword>
<dbReference type="Proteomes" id="UP000694864">
    <property type="component" value="Chromosome 5"/>
</dbReference>
<dbReference type="GeneID" id="104787829"/>
<dbReference type="SMART" id="SM00184">
    <property type="entry name" value="RING"/>
    <property type="match status" value="1"/>
</dbReference>
<dbReference type="Pfam" id="PF13639">
    <property type="entry name" value="zf-RING_2"/>
    <property type="match status" value="1"/>
</dbReference>